<comment type="caution">
    <text evidence="2">The sequence shown here is derived from an EMBL/GenBank/DDBJ whole genome shotgun (WGS) entry which is preliminary data.</text>
</comment>
<sequence length="1396" mass="154886">MSWKEPVSGNTKCFLTAPIDGLCHSHSAVPHKDRVSVGDLRRTRRQSTNQTKICHLRFTDEATPASNTLFFTTGMRYPLLTVFLGFLLFLGASADLPSVTLSLLGVQPGSTTFPKGDVGHIKVNVSGSVDWALCPLFINITISGKQLYSIPYNGEGSVSFPTPLMVSTSETYAQMFAPTPLCFSSTNSYVRFLVRNTAQKQSYSVTTSVNNNDIVDASRNGYFRLNFDETPLSSCNVTATFQNFNYPSRTYISNFIVSYYSYSVYLESQLNSGNYTILVSSSNCNLTYPTPTQFTSLWSLSVSQSSILFAQSPIFLSVSPRPTSSCPTTFFLYDQSDKLMSQKTVSNYSDNNQLTFPEQAVGVYRLEWTCPAECFFSCSVRNHTVVMPITTIDIYRSGKMVYMNEFFVRSNSLIGLNFTACPLSLSVYNTTVEQKKLKDLTVQALNITTQMLDITNSPGSYLVKFAPACGYVAQDYPFDVLAYIPDFSGDTNITYGETLDFRLQSINNNNLQSCPITLNVLFANGSIAYSDQLKIYAYSIPAKSLWLGTYTTQWTSPCSGWWLYNLVDTKFIVSAYVVSFARRQNCTFGQICDFRLTGTIPKWLTTSNVVFRAIDSQGNITAFSTTYNDEALRTLKPIHYGTHRLMATTNMVGWDLSLINETIFEVDMYRPVLQMTHSYVDQYFNVLGQYDQFNDLTTAVAEFTVTDSKGVLVVNWTAAIGARNEWVPIPYLDTFVMEAKCSAYGLDLSNYRITFTSSLIQVTVNLQTYSGVYNRIFYGSSLPYGATIYANTDYKGVSDFPLHCKMGYNITIAGEQGFMANVSDISFNIGLKIPTLSPGIYRLSLQTECPYNTTGDYIISIYSHNLTITPNYVSYYIPTTDLVLSAVDLNATSTTRWSWSTRRFSYPSSDSIQLIVPYANVSCSGTTTFTLTSTTVDGIPTGVATYDVTPVCFTPPSVSLVSFRGSPLQTMFEVRTADISSTRSTRYSLDFMYGPNNDTIFLGSQSYYQWIDTILPPISSTYGQFRVRVHNEAGDYPFIYSIPITLESYTGDPRVDLKALLAQQSSTFNLTAMVHLLQYSRNALSGTDLTTYISKVYNAAAYQSDYETKAYVLAKLSQITPPTPEQRRTISDYLSNVVNYISNSNPDGGVITSLLNLVDQQMVNNRTSSIIAKRYGDLSLEQLYNMVFSIADITFNGGNCQGATRSYLTNSISILSTTTLSDNLTLTSDPYTMSLQSSVHNSTCKKAALIRWSRDPRSGMSQAVYTVYMPDAISGSVQLHIAGVDINDVNARYSCGYRPTGSSQSWNTADCHMTADGIAADISSSTDFTIYKVVITHTSTDTNALNGDSQGKHPLTKGALAGIIIGSIVGFALLVGLIVFAVYKWKGRNYRKLEMS</sequence>
<gene>
    <name evidence="2" type="ORF">PROFUN_00430</name>
</gene>
<proteinExistence type="predicted"/>
<keyword evidence="1" id="KW-0472">Membrane</keyword>
<dbReference type="Proteomes" id="UP000241769">
    <property type="component" value="Unassembled WGS sequence"/>
</dbReference>
<dbReference type="EMBL" id="MDYQ01000257">
    <property type="protein sequence ID" value="PRP77569.1"/>
    <property type="molecule type" value="Genomic_DNA"/>
</dbReference>
<organism evidence="2 3">
    <name type="scientific">Planoprotostelium fungivorum</name>
    <dbReference type="NCBI Taxonomy" id="1890364"/>
    <lineage>
        <taxon>Eukaryota</taxon>
        <taxon>Amoebozoa</taxon>
        <taxon>Evosea</taxon>
        <taxon>Variosea</taxon>
        <taxon>Cavosteliida</taxon>
        <taxon>Cavosteliaceae</taxon>
        <taxon>Planoprotostelium</taxon>
    </lineage>
</organism>
<evidence type="ECO:0000313" key="2">
    <source>
        <dbReference type="EMBL" id="PRP77569.1"/>
    </source>
</evidence>
<name>A0A2P6N0T4_9EUKA</name>
<protein>
    <submittedName>
        <fullName evidence="2">Uncharacterized protein</fullName>
    </submittedName>
</protein>
<keyword evidence="1" id="KW-1133">Transmembrane helix</keyword>
<feature type="transmembrane region" description="Helical" evidence="1">
    <location>
        <begin position="1359"/>
        <end position="1383"/>
    </location>
</feature>
<evidence type="ECO:0000313" key="3">
    <source>
        <dbReference type="Proteomes" id="UP000241769"/>
    </source>
</evidence>
<keyword evidence="3" id="KW-1185">Reference proteome</keyword>
<dbReference type="OrthoDB" id="2163411at2759"/>
<evidence type="ECO:0000256" key="1">
    <source>
        <dbReference type="SAM" id="Phobius"/>
    </source>
</evidence>
<accession>A0A2P6N0T4</accession>
<reference evidence="2 3" key="1">
    <citation type="journal article" date="2018" name="Genome Biol. Evol.">
        <title>Multiple Roots of Fruiting Body Formation in Amoebozoa.</title>
        <authorList>
            <person name="Hillmann F."/>
            <person name="Forbes G."/>
            <person name="Novohradska S."/>
            <person name="Ferling I."/>
            <person name="Riege K."/>
            <person name="Groth M."/>
            <person name="Westermann M."/>
            <person name="Marz M."/>
            <person name="Spaller T."/>
            <person name="Winckler T."/>
            <person name="Schaap P."/>
            <person name="Glockner G."/>
        </authorList>
    </citation>
    <scope>NUCLEOTIDE SEQUENCE [LARGE SCALE GENOMIC DNA]</scope>
    <source>
        <strain evidence="2 3">Jena</strain>
    </source>
</reference>
<dbReference type="InParanoid" id="A0A2P6N0T4"/>
<keyword evidence="1" id="KW-0812">Transmembrane</keyword>